<keyword evidence="3" id="KW-1185">Reference proteome</keyword>
<dbReference type="RefSeq" id="WP_136735777.1">
    <property type="nucleotide sequence ID" value="NZ_SWDB01000021.1"/>
</dbReference>
<evidence type="ECO:0000256" key="1">
    <source>
        <dbReference type="SAM" id="SignalP"/>
    </source>
</evidence>
<evidence type="ECO:0008006" key="4">
    <source>
        <dbReference type="Google" id="ProtNLM"/>
    </source>
</evidence>
<comment type="caution">
    <text evidence="2">The sequence shown here is derived from an EMBL/GenBank/DDBJ whole genome shotgun (WGS) entry which is preliminary data.</text>
</comment>
<keyword evidence="1" id="KW-0732">Signal</keyword>
<accession>A0A4U1B5W4</accession>
<feature type="signal peptide" evidence="1">
    <location>
        <begin position="1"/>
        <end position="20"/>
    </location>
</feature>
<dbReference type="AlphaFoldDB" id="A0A4U1B5W4"/>
<sequence length="199" mass="22634">MKAKIYGLLFLAFLCQKVAALEQVKVIVGNDNYQIPSIYLFPNNDIKPKIERSNSIAVGLFLPDFSGYTKGRNQSTVGKYDPNQLSILWTGKGKGTHFNAQKRFNNSLKYGLIEPKGTKLENLVAHNNLYNDGVTYISSSREGDEVIINCNGDVNYICRLRYLNSKREIGVFILFDQRHLSNWSSINDEVIKMIDSWKT</sequence>
<reference evidence="2 3" key="1">
    <citation type="submission" date="2019-04" db="EMBL/GenBank/DDBJ databases">
        <title>Thalassotalea guangxiensis sp. nov., isolated from sediment of the coastal wetland.</title>
        <authorList>
            <person name="Zheng S."/>
            <person name="Zhang D."/>
        </authorList>
    </citation>
    <scope>NUCLEOTIDE SEQUENCE [LARGE SCALE GENOMIC DNA]</scope>
    <source>
        <strain evidence="2 3">ZS-4</strain>
    </source>
</reference>
<dbReference type="OrthoDB" id="9920398at2"/>
<evidence type="ECO:0000313" key="3">
    <source>
        <dbReference type="Proteomes" id="UP000307999"/>
    </source>
</evidence>
<feature type="chain" id="PRO_5020973819" description="Secreted protein" evidence="1">
    <location>
        <begin position="21"/>
        <end position="199"/>
    </location>
</feature>
<dbReference type="EMBL" id="SWDB01000021">
    <property type="protein sequence ID" value="TKB45291.1"/>
    <property type="molecule type" value="Genomic_DNA"/>
</dbReference>
<dbReference type="Proteomes" id="UP000307999">
    <property type="component" value="Unassembled WGS sequence"/>
</dbReference>
<organism evidence="2 3">
    <name type="scientific">Thalassotalea mangrovi</name>
    <dbReference type="NCBI Taxonomy" id="2572245"/>
    <lineage>
        <taxon>Bacteria</taxon>
        <taxon>Pseudomonadati</taxon>
        <taxon>Pseudomonadota</taxon>
        <taxon>Gammaproteobacteria</taxon>
        <taxon>Alteromonadales</taxon>
        <taxon>Colwelliaceae</taxon>
        <taxon>Thalassotalea</taxon>
    </lineage>
</organism>
<evidence type="ECO:0000313" key="2">
    <source>
        <dbReference type="EMBL" id="TKB45291.1"/>
    </source>
</evidence>
<protein>
    <recommendedName>
        <fullName evidence="4">Secreted protein</fullName>
    </recommendedName>
</protein>
<name>A0A4U1B5W4_9GAMM</name>
<proteinExistence type="predicted"/>
<gene>
    <name evidence="2" type="ORF">E8M12_08795</name>
</gene>